<feature type="compositionally biased region" description="Polar residues" evidence="1">
    <location>
        <begin position="50"/>
        <end position="61"/>
    </location>
</feature>
<dbReference type="AlphaFoldDB" id="A0A5B7GU03"/>
<evidence type="ECO:0000256" key="1">
    <source>
        <dbReference type="SAM" id="MobiDB-lite"/>
    </source>
</evidence>
<keyword evidence="3" id="KW-1185">Reference proteome</keyword>
<reference evidence="2 3" key="1">
    <citation type="submission" date="2019-05" db="EMBL/GenBank/DDBJ databases">
        <title>Another draft genome of Portunus trituberculatus and its Hox gene families provides insights of decapod evolution.</title>
        <authorList>
            <person name="Jeong J.-H."/>
            <person name="Song I."/>
            <person name="Kim S."/>
            <person name="Choi T."/>
            <person name="Kim D."/>
            <person name="Ryu S."/>
            <person name="Kim W."/>
        </authorList>
    </citation>
    <scope>NUCLEOTIDE SEQUENCE [LARGE SCALE GENOMIC DNA]</scope>
    <source>
        <tissue evidence="2">Muscle</tissue>
    </source>
</reference>
<dbReference type="Proteomes" id="UP000324222">
    <property type="component" value="Unassembled WGS sequence"/>
</dbReference>
<comment type="caution">
    <text evidence="2">The sequence shown here is derived from an EMBL/GenBank/DDBJ whole genome shotgun (WGS) entry which is preliminary data.</text>
</comment>
<organism evidence="2 3">
    <name type="scientific">Portunus trituberculatus</name>
    <name type="common">Swimming crab</name>
    <name type="synonym">Neptunus trituberculatus</name>
    <dbReference type="NCBI Taxonomy" id="210409"/>
    <lineage>
        <taxon>Eukaryota</taxon>
        <taxon>Metazoa</taxon>
        <taxon>Ecdysozoa</taxon>
        <taxon>Arthropoda</taxon>
        <taxon>Crustacea</taxon>
        <taxon>Multicrustacea</taxon>
        <taxon>Malacostraca</taxon>
        <taxon>Eumalacostraca</taxon>
        <taxon>Eucarida</taxon>
        <taxon>Decapoda</taxon>
        <taxon>Pleocyemata</taxon>
        <taxon>Brachyura</taxon>
        <taxon>Eubrachyura</taxon>
        <taxon>Portunoidea</taxon>
        <taxon>Portunidae</taxon>
        <taxon>Portuninae</taxon>
        <taxon>Portunus</taxon>
    </lineage>
</organism>
<evidence type="ECO:0000313" key="2">
    <source>
        <dbReference type="EMBL" id="MPC61069.1"/>
    </source>
</evidence>
<accession>A0A5B7GU03</accession>
<evidence type="ECO:0000313" key="3">
    <source>
        <dbReference type="Proteomes" id="UP000324222"/>
    </source>
</evidence>
<gene>
    <name evidence="2" type="ORF">E2C01_055132</name>
</gene>
<proteinExistence type="predicted"/>
<feature type="region of interest" description="Disordered" evidence="1">
    <location>
        <begin position="40"/>
        <end position="61"/>
    </location>
</feature>
<dbReference type="EMBL" id="VSRR010018183">
    <property type="protein sequence ID" value="MPC61069.1"/>
    <property type="molecule type" value="Genomic_DNA"/>
</dbReference>
<protein>
    <submittedName>
        <fullName evidence="2">Uncharacterized protein</fullName>
    </submittedName>
</protein>
<sequence>MVCHSGSPRLSIRWLTECRPTRGRRSPRLCLTTFVPHRLTTSPPLPLPQRPTTSPPVSCRL</sequence>
<name>A0A5B7GU03_PORTR</name>